<evidence type="ECO:0000313" key="1">
    <source>
        <dbReference type="EMBL" id="KAJ2802182.1"/>
    </source>
</evidence>
<evidence type="ECO:0000313" key="2">
    <source>
        <dbReference type="Proteomes" id="UP001140087"/>
    </source>
</evidence>
<dbReference type="Proteomes" id="UP001140087">
    <property type="component" value="Unassembled WGS sequence"/>
</dbReference>
<sequence length="682" mass="74399">MSPTSADDAQADWAARNVLKCAGTSYYLPTPKGPTTTADKTLACRAFWGVESKVARICAPRGTGKSMMMAVLRSFFCLVKPRDMPGFSHSGSNQPEFDPAAARANRLGEFEDTLLRRMHPEFFDAHFGRYPVISMRIYVYPRTSVREMYQNIAIAMIGELVDSYTSVNRNGLAAEQLALLDEAAEHVRMMRTVMHRSDTSMDDMKEMPAKTFAFLSKIMKHVYKRRFILLVDGYDEPVLAVADKSWPEDIRTHYLGILDQMLRDEMLEKALLVGVYPLSLGYGSGTGLENMATVSISTIDLDRSLVPGAQQPSEFLAALGSMYGYTERDVMDIVEGDKRLLEASLAPIADLADVLVKTFGGYSFGRGEQRCLASDVVPALNNARGIYRIRFVRGPRATASNLTPAIRRLALEHRGHMVLLATQLLRAFDTGEPGCFIGPPEKADGVRCFALDPVCRVAGFDTTKSAASSIVTMLLHAGFVTVGPGSSLRIPNAKHRVLWEFIRLAATFGTLGLVEQGTARHELMGSLRRSVAIVLKEHMETAMAELLGPHSDYSVRERVELACRLVVSALQLESFGAPNGSNVECDHSFFGELHSGRSAWEVTLHPFGRYVGRLVLAIELLPAEVPNADGEAVDRAALEAAQVAAARSLLRPLAPGDARLNIGVAVGCGKLGVQLSAGTLPS</sequence>
<gene>
    <name evidence="1" type="ORF">H4R21_002514</name>
</gene>
<accession>A0ACC1L7D5</accession>
<dbReference type="EMBL" id="JANBUN010000655">
    <property type="protein sequence ID" value="KAJ2802182.1"/>
    <property type="molecule type" value="Genomic_DNA"/>
</dbReference>
<comment type="caution">
    <text evidence="1">The sequence shown here is derived from an EMBL/GenBank/DDBJ whole genome shotgun (WGS) entry which is preliminary data.</text>
</comment>
<reference evidence="1" key="1">
    <citation type="submission" date="2022-07" db="EMBL/GenBank/DDBJ databases">
        <title>Phylogenomic reconstructions and comparative analyses of Kickxellomycotina fungi.</title>
        <authorList>
            <person name="Reynolds N.K."/>
            <person name="Stajich J.E."/>
            <person name="Barry K."/>
            <person name="Grigoriev I.V."/>
            <person name="Crous P."/>
            <person name="Smith M.E."/>
        </authorList>
    </citation>
    <scope>NUCLEOTIDE SEQUENCE</scope>
    <source>
        <strain evidence="1">BCRC 34780</strain>
    </source>
</reference>
<organism evidence="1 2">
    <name type="scientific">Coemansia helicoidea</name>
    <dbReference type="NCBI Taxonomy" id="1286919"/>
    <lineage>
        <taxon>Eukaryota</taxon>
        <taxon>Fungi</taxon>
        <taxon>Fungi incertae sedis</taxon>
        <taxon>Zoopagomycota</taxon>
        <taxon>Kickxellomycotina</taxon>
        <taxon>Kickxellomycetes</taxon>
        <taxon>Kickxellales</taxon>
        <taxon>Kickxellaceae</taxon>
        <taxon>Coemansia</taxon>
    </lineage>
</organism>
<proteinExistence type="predicted"/>
<protein>
    <submittedName>
        <fullName evidence="1">Uncharacterized protein</fullName>
    </submittedName>
</protein>
<keyword evidence="2" id="KW-1185">Reference proteome</keyword>
<name>A0ACC1L7D5_9FUNG</name>